<evidence type="ECO:0000256" key="2">
    <source>
        <dbReference type="ARBA" id="ARBA00004447"/>
    </source>
</evidence>
<evidence type="ECO:0000256" key="11">
    <source>
        <dbReference type="ARBA" id="ARBA00023034"/>
    </source>
</evidence>
<feature type="domain" description="NAD(P)-binding" evidence="15">
    <location>
        <begin position="4"/>
        <end position="308"/>
    </location>
</feature>
<dbReference type="SUPFAM" id="SSF51735">
    <property type="entry name" value="NAD(P)-binding Rossmann-fold domains"/>
    <property type="match status" value="1"/>
</dbReference>
<evidence type="ECO:0000256" key="1">
    <source>
        <dbReference type="ARBA" id="ARBA00001911"/>
    </source>
</evidence>
<evidence type="ECO:0000313" key="17">
    <source>
        <dbReference type="Proteomes" id="UP000248806"/>
    </source>
</evidence>
<evidence type="ECO:0000256" key="5">
    <source>
        <dbReference type="ARBA" id="ARBA00012290"/>
    </source>
</evidence>
<gene>
    <name evidence="16" type="ORF">EI42_03385</name>
</gene>
<keyword evidence="12" id="KW-0472">Membrane</keyword>
<evidence type="ECO:0000256" key="6">
    <source>
        <dbReference type="ARBA" id="ARBA00022692"/>
    </source>
</evidence>
<proteinExistence type="inferred from homology"/>
<dbReference type="InterPro" id="IPR044516">
    <property type="entry name" value="UXS-like"/>
</dbReference>
<dbReference type="CDD" id="cd05230">
    <property type="entry name" value="UGD_SDR_e"/>
    <property type="match status" value="1"/>
</dbReference>
<evidence type="ECO:0000256" key="8">
    <source>
        <dbReference type="ARBA" id="ARBA00022968"/>
    </source>
</evidence>
<dbReference type="EC" id="4.1.1.35" evidence="5"/>
<keyword evidence="6" id="KW-0812">Transmembrane</keyword>
<dbReference type="UniPathway" id="UPA00796">
    <property type="reaction ID" value="UER00771"/>
</dbReference>
<reference evidence="16 17" key="1">
    <citation type="submission" date="2018-06" db="EMBL/GenBank/DDBJ databases">
        <title>Genomic Encyclopedia of Archaeal and Bacterial Type Strains, Phase II (KMG-II): from individual species to whole genera.</title>
        <authorList>
            <person name="Goeker M."/>
        </authorList>
    </citation>
    <scope>NUCLEOTIDE SEQUENCE [LARGE SCALE GENOMIC DNA]</scope>
    <source>
        <strain evidence="16 17">ATCC BAA-1881</strain>
    </source>
</reference>
<keyword evidence="11" id="KW-0333">Golgi apparatus</keyword>
<keyword evidence="17" id="KW-1185">Reference proteome</keyword>
<dbReference type="InterPro" id="IPR036291">
    <property type="entry name" value="NAD(P)-bd_dom_sf"/>
</dbReference>
<evidence type="ECO:0000256" key="14">
    <source>
        <dbReference type="ARBA" id="ARBA00023239"/>
    </source>
</evidence>
<keyword evidence="10" id="KW-0520">NAD</keyword>
<evidence type="ECO:0000256" key="13">
    <source>
        <dbReference type="ARBA" id="ARBA00023180"/>
    </source>
</evidence>
<comment type="pathway">
    <text evidence="3">Nucleotide-sugar biosynthesis; UDP-alpha-D-xylose biosynthesis; UDP-alpha-D-xylose from UDP-alpha-D-glucuronate: step 1/1.</text>
</comment>
<dbReference type="InterPro" id="IPR016040">
    <property type="entry name" value="NAD(P)-bd_dom"/>
</dbReference>
<dbReference type="GO" id="GO:0005737">
    <property type="term" value="C:cytoplasm"/>
    <property type="evidence" value="ECO:0007669"/>
    <property type="project" value="TreeGrafter"/>
</dbReference>
<dbReference type="OrthoDB" id="9803061at2"/>
<organism evidence="16 17">
    <name type="scientific">Thermosporothrix hazakensis</name>
    <dbReference type="NCBI Taxonomy" id="644383"/>
    <lineage>
        <taxon>Bacteria</taxon>
        <taxon>Bacillati</taxon>
        <taxon>Chloroflexota</taxon>
        <taxon>Ktedonobacteria</taxon>
        <taxon>Ktedonobacterales</taxon>
        <taxon>Thermosporotrichaceae</taxon>
        <taxon>Thermosporothrix</taxon>
    </lineage>
</organism>
<keyword evidence="9" id="KW-1133">Transmembrane helix</keyword>
<dbReference type="EMBL" id="QKUF01000011">
    <property type="protein sequence ID" value="PZW28007.1"/>
    <property type="molecule type" value="Genomic_DNA"/>
</dbReference>
<comment type="similarity">
    <text evidence="4">Belongs to the NAD(P)-dependent epimerase/dehydratase family. UDP-glucuronic acid decarboxylase subfamily.</text>
</comment>
<evidence type="ECO:0000259" key="15">
    <source>
        <dbReference type="Pfam" id="PF16363"/>
    </source>
</evidence>
<dbReference type="GO" id="GO:0048040">
    <property type="term" value="F:UDP-glucuronate decarboxylase activity"/>
    <property type="evidence" value="ECO:0007669"/>
    <property type="project" value="UniProtKB-EC"/>
</dbReference>
<dbReference type="GO" id="GO:0033320">
    <property type="term" value="P:UDP-D-xylose biosynthetic process"/>
    <property type="evidence" value="ECO:0007669"/>
    <property type="project" value="UniProtKB-UniPathway"/>
</dbReference>
<evidence type="ECO:0000256" key="4">
    <source>
        <dbReference type="ARBA" id="ARBA00007505"/>
    </source>
</evidence>
<sequence length="323" mass="36031">MRVLVTGAAGFIGSHFCDRLLAEGHQVLALDNFLTGASENIAHLQDHPAFTLLQHNISQPMYLDEKLDAVVHMASPASPNPESPWGYPQLPIQTLKVGALGTLNALGLARAHQARFLLASTSEVYGDPLVHPQTEDYAGNVDPVGPRSMYDEAKRFAEALVMSYHRTHQLDTRIMRIFNTYGPRMRLDDGRVVPNFICQALEGKPLTIHGEGTQTRSFCYIDDLIEGIYRLLLSEGIHQPVNLGNPVEMSVLELAELINRLTGNQAPIQRQASARMATDPERRRPDITRARTLLNWEPRVSLEEGLTRTIADFRARLQAKQEV</sequence>
<dbReference type="PANTHER" id="PTHR43078:SF6">
    <property type="entry name" value="UDP-GLUCURONIC ACID DECARBOXYLASE 1"/>
    <property type="match status" value="1"/>
</dbReference>
<dbReference type="Gene3D" id="3.40.50.720">
    <property type="entry name" value="NAD(P)-binding Rossmann-like Domain"/>
    <property type="match status" value="1"/>
</dbReference>
<keyword evidence="7" id="KW-0210">Decarboxylase</keyword>
<evidence type="ECO:0000256" key="10">
    <source>
        <dbReference type="ARBA" id="ARBA00023027"/>
    </source>
</evidence>
<dbReference type="RefSeq" id="WP_111323751.1">
    <property type="nucleotide sequence ID" value="NZ_BIFX01000003.1"/>
</dbReference>
<keyword evidence="14" id="KW-0456">Lyase</keyword>
<dbReference type="GO" id="GO:0042732">
    <property type="term" value="P:D-xylose metabolic process"/>
    <property type="evidence" value="ECO:0007669"/>
    <property type="project" value="InterPro"/>
</dbReference>
<dbReference type="FunFam" id="3.40.50.720:FF:000065">
    <property type="entry name" value="UDP-glucuronic acid decarboxylase 1"/>
    <property type="match status" value="1"/>
</dbReference>
<accession>A0A326U6Q9</accession>
<comment type="subcellular location">
    <subcellularLocation>
        <location evidence="2">Golgi apparatus</location>
        <location evidence="2">Golgi stack membrane</location>
        <topology evidence="2">Single-pass type II membrane protein</topology>
    </subcellularLocation>
</comment>
<keyword evidence="13" id="KW-0325">Glycoprotein</keyword>
<name>A0A326U6Q9_THEHA</name>
<comment type="caution">
    <text evidence="16">The sequence shown here is derived from an EMBL/GenBank/DDBJ whole genome shotgun (WGS) entry which is preliminary data.</text>
</comment>
<dbReference type="GO" id="GO:0070403">
    <property type="term" value="F:NAD+ binding"/>
    <property type="evidence" value="ECO:0007669"/>
    <property type="project" value="InterPro"/>
</dbReference>
<evidence type="ECO:0000256" key="12">
    <source>
        <dbReference type="ARBA" id="ARBA00023136"/>
    </source>
</evidence>
<evidence type="ECO:0000256" key="3">
    <source>
        <dbReference type="ARBA" id="ARBA00005100"/>
    </source>
</evidence>
<dbReference type="Proteomes" id="UP000248806">
    <property type="component" value="Unassembled WGS sequence"/>
</dbReference>
<dbReference type="Pfam" id="PF16363">
    <property type="entry name" value="GDP_Man_Dehyd"/>
    <property type="match status" value="1"/>
</dbReference>
<evidence type="ECO:0000256" key="7">
    <source>
        <dbReference type="ARBA" id="ARBA00022793"/>
    </source>
</evidence>
<protein>
    <recommendedName>
        <fullName evidence="5">UDP-glucuronate decarboxylase</fullName>
        <ecNumber evidence="5">4.1.1.35</ecNumber>
    </recommendedName>
</protein>
<dbReference type="PANTHER" id="PTHR43078">
    <property type="entry name" value="UDP-GLUCURONIC ACID DECARBOXYLASE-RELATED"/>
    <property type="match status" value="1"/>
</dbReference>
<comment type="cofactor">
    <cofactor evidence="1">
        <name>NAD(+)</name>
        <dbReference type="ChEBI" id="CHEBI:57540"/>
    </cofactor>
</comment>
<evidence type="ECO:0000313" key="16">
    <source>
        <dbReference type="EMBL" id="PZW28007.1"/>
    </source>
</evidence>
<keyword evidence="8" id="KW-0735">Signal-anchor</keyword>
<dbReference type="AlphaFoldDB" id="A0A326U6Q9"/>
<evidence type="ECO:0000256" key="9">
    <source>
        <dbReference type="ARBA" id="ARBA00022989"/>
    </source>
</evidence>